<dbReference type="GO" id="GO:0000155">
    <property type="term" value="F:phosphorelay sensor kinase activity"/>
    <property type="evidence" value="ECO:0007669"/>
    <property type="project" value="InterPro"/>
</dbReference>
<evidence type="ECO:0000256" key="8">
    <source>
        <dbReference type="ARBA" id="ARBA00023012"/>
    </source>
</evidence>
<feature type="domain" description="Signal transduction histidine kinase subgroup 3 dimerisation and phosphoacceptor" evidence="12">
    <location>
        <begin position="205"/>
        <end position="269"/>
    </location>
</feature>
<feature type="transmembrane region" description="Helical" evidence="10">
    <location>
        <begin position="144"/>
        <end position="161"/>
    </location>
</feature>
<dbReference type="InterPro" id="IPR003594">
    <property type="entry name" value="HATPase_dom"/>
</dbReference>
<evidence type="ECO:0000256" key="5">
    <source>
        <dbReference type="ARBA" id="ARBA00022741"/>
    </source>
</evidence>
<feature type="transmembrane region" description="Helical" evidence="10">
    <location>
        <begin position="42"/>
        <end position="62"/>
    </location>
</feature>
<evidence type="ECO:0000313" key="13">
    <source>
        <dbReference type="EMBL" id="GES34331.1"/>
    </source>
</evidence>
<keyword evidence="8" id="KW-0902">Two-component regulatory system</keyword>
<dbReference type="AlphaFoldDB" id="A0A5J4LQI2"/>
<keyword evidence="10" id="KW-0812">Transmembrane</keyword>
<feature type="transmembrane region" description="Helical" evidence="10">
    <location>
        <begin position="167"/>
        <end position="186"/>
    </location>
</feature>
<gene>
    <name evidence="13" type="ORF">San01_68190</name>
</gene>
<dbReference type="CDD" id="cd16917">
    <property type="entry name" value="HATPase_UhpB-NarQ-NarX-like"/>
    <property type="match status" value="1"/>
</dbReference>
<sequence>MTEHGEGTGIRRVPGAGPGRARRDAPRSRPTRWADAHPREAVAARAAPAVALLLLVGFEAVATARRPTGPHLVVVAAGLVVCLCAVPAARIPPAARAGTAAAVSLSASAVLIAGQHPREVWGLGEGIALLVLLTAVIRRAPGRTAAVLGPLLGLACVLAPLRDVRPGLFTVVSAVVTAVVAAYSTILRRQDARRLRELAAVRAAERLELARELHDLVAHHVTGIVVQARAARFAALDGRQAGPTLERIEASGSEALGAMRRLVRVLREDGVHPQPVAGLAEVCALTEAFARTGPPVVLSLDKGLAEALPDDVAAAVYRIVREALTNVRKHAADATAVRIGLRSVPSGAELRIANDGGSPARLGEQARGGGFGLAGLTERAEAMGGRLLAGPAAEGGWELTAVLPLDDGATA</sequence>
<dbReference type="InterPro" id="IPR011712">
    <property type="entry name" value="Sig_transdc_His_kin_sub3_dim/P"/>
</dbReference>
<feature type="compositionally biased region" description="Basic and acidic residues" evidence="9">
    <location>
        <begin position="21"/>
        <end position="37"/>
    </location>
</feature>
<evidence type="ECO:0000256" key="7">
    <source>
        <dbReference type="ARBA" id="ARBA00022840"/>
    </source>
</evidence>
<evidence type="ECO:0000259" key="12">
    <source>
        <dbReference type="Pfam" id="PF07730"/>
    </source>
</evidence>
<dbReference type="GO" id="GO:0016020">
    <property type="term" value="C:membrane"/>
    <property type="evidence" value="ECO:0007669"/>
    <property type="project" value="InterPro"/>
</dbReference>
<keyword evidence="6" id="KW-0418">Kinase</keyword>
<dbReference type="Proteomes" id="UP000325598">
    <property type="component" value="Unassembled WGS sequence"/>
</dbReference>
<feature type="region of interest" description="Disordered" evidence="9">
    <location>
        <begin position="1"/>
        <end position="37"/>
    </location>
</feature>
<protein>
    <recommendedName>
        <fullName evidence="2">histidine kinase</fullName>
        <ecNumber evidence="2">2.7.13.3</ecNumber>
    </recommendedName>
</protein>
<evidence type="ECO:0000256" key="1">
    <source>
        <dbReference type="ARBA" id="ARBA00000085"/>
    </source>
</evidence>
<reference evidence="13 14" key="1">
    <citation type="submission" date="2019-10" db="EMBL/GenBank/DDBJ databases">
        <title>Whole genome shotgun sequence of Streptomyces angustmyceticus NBRC 3934.</title>
        <authorList>
            <person name="Hosoyama A."/>
            <person name="Ichikawa N."/>
            <person name="Kimura A."/>
            <person name="Kitahashi Y."/>
            <person name="Komaki H."/>
            <person name="Uohara A."/>
        </authorList>
    </citation>
    <scope>NUCLEOTIDE SEQUENCE [LARGE SCALE GENOMIC DNA]</scope>
    <source>
        <strain evidence="13 14">NBRC 3934</strain>
    </source>
</reference>
<dbReference type="EMBL" id="BLAG01000027">
    <property type="protein sequence ID" value="GES34331.1"/>
    <property type="molecule type" value="Genomic_DNA"/>
</dbReference>
<keyword evidence="10" id="KW-0472">Membrane</keyword>
<feature type="domain" description="Histidine kinase/HSP90-like ATPase" evidence="11">
    <location>
        <begin position="314"/>
        <end position="406"/>
    </location>
</feature>
<dbReference type="Gene3D" id="3.30.565.10">
    <property type="entry name" value="Histidine kinase-like ATPase, C-terminal domain"/>
    <property type="match status" value="1"/>
</dbReference>
<feature type="transmembrane region" description="Helical" evidence="10">
    <location>
        <begin position="68"/>
        <end position="88"/>
    </location>
</feature>
<dbReference type="InterPro" id="IPR036890">
    <property type="entry name" value="HATPase_C_sf"/>
</dbReference>
<dbReference type="Pfam" id="PF02518">
    <property type="entry name" value="HATPase_c"/>
    <property type="match status" value="1"/>
</dbReference>
<dbReference type="Gene3D" id="1.20.5.1930">
    <property type="match status" value="1"/>
</dbReference>
<evidence type="ECO:0000256" key="6">
    <source>
        <dbReference type="ARBA" id="ARBA00022777"/>
    </source>
</evidence>
<evidence type="ECO:0000256" key="4">
    <source>
        <dbReference type="ARBA" id="ARBA00022679"/>
    </source>
</evidence>
<dbReference type="PANTHER" id="PTHR24421:SF10">
    <property type="entry name" value="NITRATE_NITRITE SENSOR PROTEIN NARQ"/>
    <property type="match status" value="1"/>
</dbReference>
<evidence type="ECO:0000256" key="3">
    <source>
        <dbReference type="ARBA" id="ARBA00022553"/>
    </source>
</evidence>
<dbReference type="SUPFAM" id="SSF55874">
    <property type="entry name" value="ATPase domain of HSP90 chaperone/DNA topoisomerase II/histidine kinase"/>
    <property type="match status" value="1"/>
</dbReference>
<dbReference type="GO" id="GO:0046983">
    <property type="term" value="F:protein dimerization activity"/>
    <property type="evidence" value="ECO:0007669"/>
    <property type="project" value="InterPro"/>
</dbReference>
<evidence type="ECO:0000256" key="9">
    <source>
        <dbReference type="SAM" id="MobiDB-lite"/>
    </source>
</evidence>
<dbReference type="PANTHER" id="PTHR24421">
    <property type="entry name" value="NITRATE/NITRITE SENSOR PROTEIN NARX-RELATED"/>
    <property type="match status" value="1"/>
</dbReference>
<keyword evidence="4" id="KW-0808">Transferase</keyword>
<dbReference type="EC" id="2.7.13.3" evidence="2"/>
<evidence type="ECO:0000256" key="2">
    <source>
        <dbReference type="ARBA" id="ARBA00012438"/>
    </source>
</evidence>
<keyword evidence="14" id="KW-1185">Reference proteome</keyword>
<dbReference type="GO" id="GO:0005524">
    <property type="term" value="F:ATP binding"/>
    <property type="evidence" value="ECO:0007669"/>
    <property type="project" value="UniProtKB-KW"/>
</dbReference>
<keyword evidence="3" id="KW-0597">Phosphoprotein</keyword>
<keyword evidence="7" id="KW-0067">ATP-binding</keyword>
<comment type="caution">
    <text evidence="13">The sequence shown here is derived from an EMBL/GenBank/DDBJ whole genome shotgun (WGS) entry which is preliminary data.</text>
</comment>
<dbReference type="Pfam" id="PF07730">
    <property type="entry name" value="HisKA_3"/>
    <property type="match status" value="1"/>
</dbReference>
<organism evidence="13 14">
    <name type="scientific">Streptomyces angustmyceticus</name>
    <dbReference type="NCBI Taxonomy" id="285578"/>
    <lineage>
        <taxon>Bacteria</taxon>
        <taxon>Bacillati</taxon>
        <taxon>Actinomycetota</taxon>
        <taxon>Actinomycetes</taxon>
        <taxon>Kitasatosporales</taxon>
        <taxon>Streptomycetaceae</taxon>
        <taxon>Streptomyces</taxon>
    </lineage>
</organism>
<dbReference type="InterPro" id="IPR050482">
    <property type="entry name" value="Sensor_HK_TwoCompSys"/>
</dbReference>
<keyword evidence="5" id="KW-0547">Nucleotide-binding</keyword>
<evidence type="ECO:0000313" key="14">
    <source>
        <dbReference type="Proteomes" id="UP000325598"/>
    </source>
</evidence>
<proteinExistence type="predicted"/>
<evidence type="ECO:0000259" key="11">
    <source>
        <dbReference type="Pfam" id="PF02518"/>
    </source>
</evidence>
<feature type="transmembrane region" description="Helical" evidence="10">
    <location>
        <begin position="120"/>
        <end position="137"/>
    </location>
</feature>
<name>A0A5J4LQI2_9ACTN</name>
<comment type="catalytic activity">
    <reaction evidence="1">
        <text>ATP + protein L-histidine = ADP + protein N-phospho-L-histidine.</text>
        <dbReference type="EC" id="2.7.13.3"/>
    </reaction>
</comment>
<accession>A0A5J4LQI2</accession>
<evidence type="ECO:0000256" key="10">
    <source>
        <dbReference type="SAM" id="Phobius"/>
    </source>
</evidence>
<keyword evidence="10" id="KW-1133">Transmembrane helix</keyword>